<name>A0A7K4SSA0_9CHAR</name>
<dbReference type="AlphaFoldDB" id="A0A7K4SSA0"/>
<evidence type="ECO:0000256" key="3">
    <source>
        <dbReference type="PROSITE-ProRule" id="PRU00024"/>
    </source>
</evidence>
<keyword evidence="1 3" id="KW-0863">Zinc-finger</keyword>
<keyword evidence="2" id="KW-0862">Zinc</keyword>
<keyword evidence="5" id="KW-0436">Ligase</keyword>
<dbReference type="Pfam" id="PF00643">
    <property type="entry name" value="zf-B_box"/>
    <property type="match status" value="1"/>
</dbReference>
<feature type="non-terminal residue" evidence="5">
    <location>
        <position position="99"/>
    </location>
</feature>
<comment type="caution">
    <text evidence="5">The sequence shown here is derived from an EMBL/GenBank/DDBJ whole genome shotgun (WGS) entry which is preliminary data.</text>
</comment>
<dbReference type="PANTHER" id="PTHR24103">
    <property type="entry name" value="E3 UBIQUITIN-PROTEIN LIGASE TRIM"/>
    <property type="match status" value="1"/>
</dbReference>
<proteinExistence type="predicted"/>
<dbReference type="GO" id="GO:0016874">
    <property type="term" value="F:ligase activity"/>
    <property type="evidence" value="ECO:0007669"/>
    <property type="project" value="UniProtKB-KW"/>
</dbReference>
<feature type="non-terminal residue" evidence="5">
    <location>
        <position position="1"/>
    </location>
</feature>
<dbReference type="SMART" id="SM00336">
    <property type="entry name" value="BBOX"/>
    <property type="match status" value="1"/>
</dbReference>
<dbReference type="CDD" id="cd19762">
    <property type="entry name" value="Bbox2_TRIM7-like"/>
    <property type="match status" value="1"/>
</dbReference>
<dbReference type="Gene3D" id="3.30.160.60">
    <property type="entry name" value="Classic Zinc Finger"/>
    <property type="match status" value="1"/>
</dbReference>
<dbReference type="Proteomes" id="UP000574691">
    <property type="component" value="Unassembled WGS sequence"/>
</dbReference>
<accession>A0A7K4SSA0</accession>
<dbReference type="GO" id="GO:0008270">
    <property type="term" value="F:zinc ion binding"/>
    <property type="evidence" value="ECO:0007669"/>
    <property type="project" value="UniProtKB-KW"/>
</dbReference>
<gene>
    <name evidence="5" type="primary">Trim41_0</name>
    <name evidence="5" type="ORF">BURBIS_R15740</name>
</gene>
<dbReference type="PROSITE" id="PS50119">
    <property type="entry name" value="ZF_BBOX"/>
    <property type="match status" value="1"/>
</dbReference>
<keyword evidence="1 3" id="KW-0479">Metal-binding</keyword>
<organism evidence="5 6">
    <name type="scientific">Burhinus bistriatus</name>
    <dbReference type="NCBI Taxonomy" id="240201"/>
    <lineage>
        <taxon>Eukaryota</taxon>
        <taxon>Metazoa</taxon>
        <taxon>Chordata</taxon>
        <taxon>Craniata</taxon>
        <taxon>Vertebrata</taxon>
        <taxon>Euteleostomi</taxon>
        <taxon>Archelosauria</taxon>
        <taxon>Archosauria</taxon>
        <taxon>Dinosauria</taxon>
        <taxon>Saurischia</taxon>
        <taxon>Theropoda</taxon>
        <taxon>Coelurosauria</taxon>
        <taxon>Aves</taxon>
        <taxon>Neognathae</taxon>
        <taxon>Neoaves</taxon>
        <taxon>Charadriiformes</taxon>
        <taxon>Burhinidae</taxon>
        <taxon>Burhinus</taxon>
    </lineage>
</organism>
<protein>
    <submittedName>
        <fullName evidence="5">TRI41 ligase</fullName>
    </submittedName>
</protein>
<sequence>ANIAEIARQLSLWAGGGGGVGEENLFRQHQEALELFCKEDQQPVCVVCNRSQAHRFHTVVPVEEPAQEYKENIQALLQALKDKREKFLESRKTRVRKSL</sequence>
<evidence type="ECO:0000256" key="2">
    <source>
        <dbReference type="ARBA" id="ARBA00022833"/>
    </source>
</evidence>
<evidence type="ECO:0000256" key="1">
    <source>
        <dbReference type="ARBA" id="ARBA00022771"/>
    </source>
</evidence>
<dbReference type="SUPFAM" id="SSF57845">
    <property type="entry name" value="B-box zinc-binding domain"/>
    <property type="match status" value="1"/>
</dbReference>
<evidence type="ECO:0000313" key="6">
    <source>
        <dbReference type="Proteomes" id="UP000574691"/>
    </source>
</evidence>
<dbReference type="InterPro" id="IPR050143">
    <property type="entry name" value="TRIM/RBCC"/>
</dbReference>
<reference evidence="5 6" key="1">
    <citation type="submission" date="2019-09" db="EMBL/GenBank/DDBJ databases">
        <title>Bird 10,000 Genomes (B10K) Project - Family phase.</title>
        <authorList>
            <person name="Zhang G."/>
        </authorList>
    </citation>
    <scope>NUCLEOTIDE SEQUENCE [LARGE SCALE GENOMIC DNA]</scope>
    <source>
        <strain evidence="5">B10K-DU-001-64</strain>
        <tissue evidence="5">Muscle</tissue>
    </source>
</reference>
<dbReference type="InterPro" id="IPR000315">
    <property type="entry name" value="Znf_B-box"/>
</dbReference>
<keyword evidence="6" id="KW-1185">Reference proteome</keyword>
<evidence type="ECO:0000313" key="5">
    <source>
        <dbReference type="EMBL" id="NWQ88696.1"/>
    </source>
</evidence>
<feature type="domain" description="B box-type" evidence="4">
    <location>
        <begin position="31"/>
        <end position="62"/>
    </location>
</feature>
<dbReference type="EMBL" id="VYXH01003538">
    <property type="protein sequence ID" value="NWQ88696.1"/>
    <property type="molecule type" value="Genomic_DNA"/>
</dbReference>
<evidence type="ECO:0000259" key="4">
    <source>
        <dbReference type="PROSITE" id="PS50119"/>
    </source>
</evidence>